<dbReference type="GO" id="GO:0061630">
    <property type="term" value="F:ubiquitin protein ligase activity"/>
    <property type="evidence" value="ECO:0007669"/>
    <property type="project" value="UniProtKB-EC"/>
</dbReference>
<keyword evidence="14" id="KW-0576">Peroxisome</keyword>
<keyword evidence="11" id="KW-0653">Protein transport</keyword>
<dbReference type="KEGG" id="ker:91099798"/>
<dbReference type="GO" id="GO:0008270">
    <property type="term" value="F:zinc ion binding"/>
    <property type="evidence" value="ECO:0007669"/>
    <property type="project" value="UniProtKB-KW"/>
</dbReference>
<keyword evidence="9" id="KW-0833">Ubl conjugation pathway</keyword>
<dbReference type="GeneID" id="91099798"/>
<gene>
    <name evidence="20" type="ORF">V865_000994</name>
</gene>
<keyword evidence="12" id="KW-1133">Transmembrane helix</keyword>
<dbReference type="RefSeq" id="XP_066080918.1">
    <property type="nucleotide sequence ID" value="XM_066224821.1"/>
</dbReference>
<feature type="region of interest" description="Disordered" evidence="18">
    <location>
        <begin position="365"/>
        <end position="393"/>
    </location>
</feature>
<comment type="similarity">
    <text evidence="3">Belongs to the pex2/pex10/pex12 family.</text>
</comment>
<reference evidence="20 21" key="1">
    <citation type="submission" date="2024-01" db="EMBL/GenBank/DDBJ databases">
        <title>Comparative genomics of Cryptococcus and Kwoniella reveals pathogenesis evolution and contrasting modes of karyotype evolution via chromosome fusion or intercentromeric recombination.</title>
        <authorList>
            <person name="Coelho M.A."/>
            <person name="David-Palma M."/>
            <person name="Shea T."/>
            <person name="Bowers K."/>
            <person name="McGinley-Smith S."/>
            <person name="Mohammad A.W."/>
            <person name="Gnirke A."/>
            <person name="Yurkov A.M."/>
            <person name="Nowrousian M."/>
            <person name="Sun S."/>
            <person name="Cuomo C.A."/>
            <person name="Heitman J."/>
        </authorList>
    </citation>
    <scope>NUCLEOTIDE SEQUENCE [LARGE SCALE GENOMIC DNA]</scope>
    <source>
        <strain evidence="20 21">PYCC6329</strain>
    </source>
</reference>
<evidence type="ECO:0000256" key="16">
    <source>
        <dbReference type="ARBA" id="ARBA00034438"/>
    </source>
</evidence>
<evidence type="ECO:0000256" key="12">
    <source>
        <dbReference type="ARBA" id="ARBA00022989"/>
    </source>
</evidence>
<evidence type="ECO:0000256" key="13">
    <source>
        <dbReference type="ARBA" id="ARBA00023136"/>
    </source>
</evidence>
<dbReference type="PANTHER" id="PTHR48178:SF1">
    <property type="entry name" value="PEROXISOME BIOGENESIS FACTOR 2"/>
    <property type="match status" value="1"/>
</dbReference>
<evidence type="ECO:0000256" key="6">
    <source>
        <dbReference type="ARBA" id="ARBA00022692"/>
    </source>
</evidence>
<keyword evidence="4" id="KW-0813">Transport</keyword>
<dbReference type="GO" id="GO:0005778">
    <property type="term" value="C:peroxisomal membrane"/>
    <property type="evidence" value="ECO:0007669"/>
    <property type="project" value="UniProtKB-SubCell"/>
</dbReference>
<evidence type="ECO:0000256" key="4">
    <source>
        <dbReference type="ARBA" id="ARBA00022448"/>
    </source>
</evidence>
<dbReference type="AlphaFoldDB" id="A0AAX4K8Y6"/>
<dbReference type="Pfam" id="PF04757">
    <property type="entry name" value="Pex2_Pex12"/>
    <property type="match status" value="1"/>
</dbReference>
<evidence type="ECO:0000313" key="20">
    <source>
        <dbReference type="EMBL" id="WWD02951.1"/>
    </source>
</evidence>
<evidence type="ECO:0000256" key="5">
    <source>
        <dbReference type="ARBA" id="ARBA00022679"/>
    </source>
</evidence>
<evidence type="ECO:0000256" key="14">
    <source>
        <dbReference type="ARBA" id="ARBA00023140"/>
    </source>
</evidence>
<dbReference type="Proteomes" id="UP001358614">
    <property type="component" value="Chromosome 1"/>
</dbReference>
<keyword evidence="8" id="KW-0863">Zinc-finger</keyword>
<evidence type="ECO:0000256" key="9">
    <source>
        <dbReference type="ARBA" id="ARBA00022786"/>
    </source>
</evidence>
<sequence length="421" mass="47609">MPSSNRIIYPGESPSESSSLANPLPGRALRVNQIDSDDLDSALVGMLSDKLSSSLNNFKSTFSDGFKPELELVIKLVIFKYGIWSSIRASPGAKLQNLKMISDKTSNPTKRLLLLYLLLHPPIFPSYLINRLKNYGLSNQWSDLPNHDYRKKFWKVLKRMESVSKIWELIGWLGFLWDGKYPSLLMRILRLRLVPSQLHLTRLVSYEFMNRQLVWSTFTEFLMFSIPLLPPLPSFLNPLTQLSHLKSILSPPQTIDYTSLHISASSKEPVEPKGIYGNLPKSTCAICYSRNSTQPVPLSSSSTGSNLNLPPIEGAGTGGFGHEDDEEDNRIFISSQTDCVGGCRWCYYCIGGELYNHYERMNAKGGKTKKKKEELDKQKEERDIGTINRQEEDDEDKWDCVRCGGKVSRAWRVGAEEGVDS</sequence>
<proteinExistence type="inferred from homology"/>
<evidence type="ECO:0000256" key="3">
    <source>
        <dbReference type="ARBA" id="ARBA00008704"/>
    </source>
</evidence>
<feature type="compositionally biased region" description="Basic and acidic residues" evidence="18">
    <location>
        <begin position="371"/>
        <end position="384"/>
    </location>
</feature>
<dbReference type="EMBL" id="CP144089">
    <property type="protein sequence ID" value="WWD02951.1"/>
    <property type="molecule type" value="Genomic_DNA"/>
</dbReference>
<dbReference type="GO" id="GO:0016567">
    <property type="term" value="P:protein ubiquitination"/>
    <property type="evidence" value="ECO:0007669"/>
    <property type="project" value="UniProtKB-ARBA"/>
</dbReference>
<evidence type="ECO:0000256" key="7">
    <source>
        <dbReference type="ARBA" id="ARBA00022723"/>
    </source>
</evidence>
<dbReference type="PANTHER" id="PTHR48178">
    <property type="entry name" value="PEROXISOME BIOGENESIS FACTOR 2"/>
    <property type="match status" value="1"/>
</dbReference>
<accession>A0AAX4K8Y6</accession>
<keyword evidence="7" id="KW-0479">Metal-binding</keyword>
<evidence type="ECO:0000256" key="8">
    <source>
        <dbReference type="ARBA" id="ARBA00022771"/>
    </source>
</evidence>
<evidence type="ECO:0000313" key="21">
    <source>
        <dbReference type="Proteomes" id="UP001358614"/>
    </source>
</evidence>
<protein>
    <recommendedName>
        <fullName evidence="17">RING-type E3 ubiquitin transferase (cysteine targeting)</fullName>
        <ecNumber evidence="17">2.3.2.36</ecNumber>
    </recommendedName>
    <alternativeName>
        <fullName evidence="15">Peroxin-2</fullName>
    </alternativeName>
</protein>
<feature type="region of interest" description="Disordered" evidence="18">
    <location>
        <begin position="1"/>
        <end position="22"/>
    </location>
</feature>
<dbReference type="GO" id="GO:0016562">
    <property type="term" value="P:protein import into peroxisome matrix, receptor recycling"/>
    <property type="evidence" value="ECO:0007669"/>
    <property type="project" value="UniProtKB-ARBA"/>
</dbReference>
<evidence type="ECO:0000259" key="19">
    <source>
        <dbReference type="Pfam" id="PF04757"/>
    </source>
</evidence>
<keyword evidence="21" id="KW-1185">Reference proteome</keyword>
<keyword evidence="13" id="KW-0472">Membrane</keyword>
<keyword evidence="6" id="KW-0812">Transmembrane</keyword>
<evidence type="ECO:0000256" key="17">
    <source>
        <dbReference type="ARBA" id="ARBA00034523"/>
    </source>
</evidence>
<comment type="subcellular location">
    <subcellularLocation>
        <location evidence="1">Peroxisome membrane</location>
        <topology evidence="1">Multi-pass membrane protein</topology>
    </subcellularLocation>
</comment>
<comment type="catalytic activity">
    <reaction evidence="16">
        <text>[E2 ubiquitin-conjugating enzyme]-S-ubiquitinyl-L-cysteine + [acceptor protein]-L-cysteine = [E2 ubiquitin-conjugating enzyme]-L-cysteine + [acceptor protein]-S-ubiquitinyl-L-cysteine.</text>
        <dbReference type="EC" id="2.3.2.36"/>
    </reaction>
</comment>
<keyword evidence="5" id="KW-0808">Transferase</keyword>
<name>A0AAX4K8Y6_9TREE</name>
<evidence type="ECO:0000256" key="10">
    <source>
        <dbReference type="ARBA" id="ARBA00022833"/>
    </source>
</evidence>
<dbReference type="EC" id="2.3.2.36" evidence="17"/>
<evidence type="ECO:0000256" key="11">
    <source>
        <dbReference type="ARBA" id="ARBA00022927"/>
    </source>
</evidence>
<evidence type="ECO:0000256" key="2">
    <source>
        <dbReference type="ARBA" id="ARBA00004906"/>
    </source>
</evidence>
<organism evidence="20 21">
    <name type="scientific">Kwoniella europaea PYCC6329</name>
    <dbReference type="NCBI Taxonomy" id="1423913"/>
    <lineage>
        <taxon>Eukaryota</taxon>
        <taxon>Fungi</taxon>
        <taxon>Dikarya</taxon>
        <taxon>Basidiomycota</taxon>
        <taxon>Agaricomycotina</taxon>
        <taxon>Tremellomycetes</taxon>
        <taxon>Tremellales</taxon>
        <taxon>Cryptococcaceae</taxon>
        <taxon>Kwoniella</taxon>
    </lineage>
</organism>
<feature type="domain" description="Pex N-terminal" evidence="19">
    <location>
        <begin position="40"/>
        <end position="232"/>
    </location>
</feature>
<keyword evidence="10" id="KW-0862">Zinc</keyword>
<evidence type="ECO:0000256" key="18">
    <source>
        <dbReference type="SAM" id="MobiDB-lite"/>
    </source>
</evidence>
<evidence type="ECO:0000256" key="15">
    <source>
        <dbReference type="ARBA" id="ARBA00032511"/>
    </source>
</evidence>
<evidence type="ECO:0000256" key="1">
    <source>
        <dbReference type="ARBA" id="ARBA00004585"/>
    </source>
</evidence>
<dbReference type="InterPro" id="IPR025654">
    <property type="entry name" value="PEX2/10"/>
</dbReference>
<dbReference type="InterPro" id="IPR006845">
    <property type="entry name" value="Pex_N"/>
</dbReference>
<comment type="pathway">
    <text evidence="2">Protein modification; protein ubiquitination.</text>
</comment>